<protein>
    <submittedName>
        <fullName evidence="1">Uncharacterized protein</fullName>
    </submittedName>
</protein>
<reference evidence="1 2" key="1">
    <citation type="submission" date="2020-08" db="EMBL/GenBank/DDBJ databases">
        <title>Genomic Encyclopedia of Type Strains, Phase III (KMG-III): the genomes of soil and plant-associated and newly described type strains.</title>
        <authorList>
            <person name="Whitman W."/>
        </authorList>
    </citation>
    <scope>NUCLEOTIDE SEQUENCE [LARGE SCALE GENOMIC DNA]</scope>
    <source>
        <strain evidence="1 2">CECT 3303</strain>
    </source>
</reference>
<keyword evidence="2" id="KW-1185">Reference proteome</keyword>
<evidence type="ECO:0000313" key="2">
    <source>
        <dbReference type="Proteomes" id="UP000562352"/>
    </source>
</evidence>
<gene>
    <name evidence="1" type="ORF">FHS22_003359</name>
</gene>
<name>A0A841D9J5_PLAVE</name>
<proteinExistence type="predicted"/>
<sequence length="70" mass="7822">MTSRGTPDIVALERDGVIEVLPGGDHRKIHILDRSEEWRDGRVFEPEDVGIGRSWKYDPLTVTGSMTLTG</sequence>
<dbReference type="AlphaFoldDB" id="A0A841D9J5"/>
<dbReference type="EMBL" id="JACHJJ010000010">
    <property type="protein sequence ID" value="MBB5964076.1"/>
    <property type="molecule type" value="Genomic_DNA"/>
</dbReference>
<dbReference type="RefSeq" id="WP_184942639.1">
    <property type="nucleotide sequence ID" value="NZ_BAAAWZ010000001.1"/>
</dbReference>
<dbReference type="Proteomes" id="UP000562352">
    <property type="component" value="Unassembled WGS sequence"/>
</dbReference>
<accession>A0A841D9J5</accession>
<organism evidence="1 2">
    <name type="scientific">Planomonospora venezuelensis</name>
    <dbReference type="NCBI Taxonomy" id="1999"/>
    <lineage>
        <taxon>Bacteria</taxon>
        <taxon>Bacillati</taxon>
        <taxon>Actinomycetota</taxon>
        <taxon>Actinomycetes</taxon>
        <taxon>Streptosporangiales</taxon>
        <taxon>Streptosporangiaceae</taxon>
        <taxon>Planomonospora</taxon>
    </lineage>
</organism>
<evidence type="ECO:0000313" key="1">
    <source>
        <dbReference type="EMBL" id="MBB5964076.1"/>
    </source>
</evidence>
<comment type="caution">
    <text evidence="1">The sequence shown here is derived from an EMBL/GenBank/DDBJ whole genome shotgun (WGS) entry which is preliminary data.</text>
</comment>